<dbReference type="EMBL" id="CAJOAX010002328">
    <property type="protein sequence ID" value="CAF3788186.1"/>
    <property type="molecule type" value="Genomic_DNA"/>
</dbReference>
<evidence type="ECO:0000256" key="2">
    <source>
        <dbReference type="SAM" id="MobiDB-lite"/>
    </source>
</evidence>
<dbReference type="Proteomes" id="UP000663882">
    <property type="component" value="Unassembled WGS sequence"/>
</dbReference>
<dbReference type="AlphaFoldDB" id="A0A814NWJ1"/>
<evidence type="ECO:0000313" key="5">
    <source>
        <dbReference type="EMBL" id="CAF1298223.1"/>
    </source>
</evidence>
<organism evidence="3 7">
    <name type="scientific">Rotaria sordida</name>
    <dbReference type="NCBI Taxonomy" id="392033"/>
    <lineage>
        <taxon>Eukaryota</taxon>
        <taxon>Metazoa</taxon>
        <taxon>Spiralia</taxon>
        <taxon>Gnathifera</taxon>
        <taxon>Rotifera</taxon>
        <taxon>Eurotatoria</taxon>
        <taxon>Bdelloidea</taxon>
        <taxon>Philodinida</taxon>
        <taxon>Philodinidae</taxon>
        <taxon>Rotaria</taxon>
    </lineage>
</organism>
<dbReference type="EMBL" id="CAJNOL010001147">
    <property type="protein sequence ID" value="CAF1297941.1"/>
    <property type="molecule type" value="Genomic_DNA"/>
</dbReference>
<evidence type="ECO:0000313" key="3">
    <source>
        <dbReference type="EMBL" id="CAF1097949.1"/>
    </source>
</evidence>
<dbReference type="Proteomes" id="UP000663823">
    <property type="component" value="Unassembled WGS sequence"/>
</dbReference>
<comment type="similarity">
    <text evidence="1">Belongs to the dynein light chain Tctex-type family.</text>
</comment>
<reference evidence="3" key="1">
    <citation type="submission" date="2021-02" db="EMBL/GenBank/DDBJ databases">
        <authorList>
            <person name="Nowell W R."/>
        </authorList>
    </citation>
    <scope>NUCLEOTIDE SEQUENCE</scope>
</reference>
<dbReference type="InterPro" id="IPR005334">
    <property type="entry name" value="Tctex-1-like"/>
</dbReference>
<feature type="region of interest" description="Disordered" evidence="2">
    <location>
        <begin position="1"/>
        <end position="23"/>
    </location>
</feature>
<evidence type="ECO:0000313" key="8">
    <source>
        <dbReference type="Proteomes" id="UP000663870"/>
    </source>
</evidence>
<dbReference type="Proteomes" id="UP000663854">
    <property type="component" value="Unassembled WGS sequence"/>
</dbReference>
<name>A0A814NWJ1_9BILA</name>
<feature type="compositionally biased region" description="Polar residues" evidence="2">
    <location>
        <begin position="1"/>
        <end position="19"/>
    </location>
</feature>
<dbReference type="InterPro" id="IPR038586">
    <property type="entry name" value="Tctex-1-like_sf"/>
</dbReference>
<dbReference type="EMBL" id="CAJNOH010000659">
    <property type="protein sequence ID" value="CAF1097949.1"/>
    <property type="molecule type" value="Genomic_DNA"/>
</dbReference>
<dbReference type="Proteomes" id="UP000663870">
    <property type="component" value="Unassembled WGS sequence"/>
</dbReference>
<dbReference type="Pfam" id="PF03645">
    <property type="entry name" value="Tctex-1"/>
    <property type="match status" value="1"/>
</dbReference>
<evidence type="ECO:0000313" key="7">
    <source>
        <dbReference type="Proteomes" id="UP000663854"/>
    </source>
</evidence>
<sequence>MATAATTRFISVSSSTPKSRNNERFPQLNLIDNNSHETNVNNRSMINVPMGGVPVKFADNLFSILIKDQLSQLLDLPQIKKLNYTEENAIRKLTYDITEILKRIVAQHVKDNYKVIIQVMSYPKQDENNTLIMSRCLWNYRTDDVLSVEIETDTFKFLILIHGVAA</sequence>
<evidence type="ECO:0000313" key="4">
    <source>
        <dbReference type="EMBL" id="CAF1297941.1"/>
    </source>
</evidence>
<proteinExistence type="inferred from homology"/>
<dbReference type="OrthoDB" id="10003540at2759"/>
<dbReference type="Gene3D" id="3.30.1140.40">
    <property type="entry name" value="Tctex-1"/>
    <property type="match status" value="1"/>
</dbReference>
<protein>
    <submittedName>
        <fullName evidence="3">Uncharacterized protein</fullName>
    </submittedName>
</protein>
<evidence type="ECO:0000256" key="1">
    <source>
        <dbReference type="ARBA" id="ARBA00005361"/>
    </source>
</evidence>
<gene>
    <name evidence="4" type="ORF">JXQ802_LOCUS29341</name>
    <name evidence="6" type="ORF">OTI717_LOCUS17558</name>
    <name evidence="3" type="ORF">PYM288_LOCUS19518</name>
    <name evidence="5" type="ORF">RFH988_LOCUS29579</name>
</gene>
<evidence type="ECO:0000313" key="6">
    <source>
        <dbReference type="EMBL" id="CAF3788186.1"/>
    </source>
</evidence>
<comment type="caution">
    <text evidence="3">The sequence shown here is derived from an EMBL/GenBank/DDBJ whole genome shotgun (WGS) entry which is preliminary data.</text>
</comment>
<dbReference type="EMBL" id="CAJNOO010002807">
    <property type="protein sequence ID" value="CAF1298223.1"/>
    <property type="molecule type" value="Genomic_DNA"/>
</dbReference>
<accession>A0A814NWJ1</accession>
<keyword evidence="8" id="KW-1185">Reference proteome</keyword>